<evidence type="ECO:0000313" key="2">
    <source>
        <dbReference type="Proteomes" id="UP001146120"/>
    </source>
</evidence>
<reference evidence="1" key="1">
    <citation type="submission" date="2022-11" db="EMBL/GenBank/DDBJ databases">
        <authorList>
            <person name="Morgan W.R."/>
            <person name="Tartar A."/>
        </authorList>
    </citation>
    <scope>NUCLEOTIDE SEQUENCE</scope>
    <source>
        <strain evidence="1">ARSEF 373</strain>
    </source>
</reference>
<name>A0AAV2ZCH2_9STRA</name>
<proteinExistence type="predicted"/>
<comment type="caution">
    <text evidence="1">The sequence shown here is derived from an EMBL/GenBank/DDBJ whole genome shotgun (WGS) entry which is preliminary data.</text>
</comment>
<dbReference type="Proteomes" id="UP001146120">
    <property type="component" value="Unassembled WGS sequence"/>
</dbReference>
<sequence>MKPKQTSRWPEECIEFVNENVQLHPCFYLEEMQEAVRKKFPSLRNTSTATTCRLLRFDLNLSKKGGSYRSSQCFHRSWLHFTVVQTDGISGRSSQGWS</sequence>
<evidence type="ECO:0000313" key="1">
    <source>
        <dbReference type="EMBL" id="DBA03057.1"/>
    </source>
</evidence>
<organism evidence="1 2">
    <name type="scientific">Lagenidium giganteum</name>
    <dbReference type="NCBI Taxonomy" id="4803"/>
    <lineage>
        <taxon>Eukaryota</taxon>
        <taxon>Sar</taxon>
        <taxon>Stramenopiles</taxon>
        <taxon>Oomycota</taxon>
        <taxon>Peronosporomycetes</taxon>
        <taxon>Pythiales</taxon>
        <taxon>Pythiaceae</taxon>
    </lineage>
</organism>
<keyword evidence="2" id="KW-1185">Reference proteome</keyword>
<protein>
    <submittedName>
        <fullName evidence="1">Uncharacterized protein</fullName>
    </submittedName>
</protein>
<dbReference type="EMBL" id="DAKRPA010000024">
    <property type="protein sequence ID" value="DBA03057.1"/>
    <property type="molecule type" value="Genomic_DNA"/>
</dbReference>
<gene>
    <name evidence="1" type="ORF">N0F65_003245</name>
</gene>
<reference evidence="1" key="2">
    <citation type="journal article" date="2023" name="Microbiol Resour">
        <title>Decontamination and Annotation of the Draft Genome Sequence of the Oomycete Lagenidium giganteum ARSEF 373.</title>
        <authorList>
            <person name="Morgan W.R."/>
            <person name="Tartar A."/>
        </authorList>
    </citation>
    <scope>NUCLEOTIDE SEQUENCE</scope>
    <source>
        <strain evidence="1">ARSEF 373</strain>
    </source>
</reference>
<dbReference type="AlphaFoldDB" id="A0AAV2ZCH2"/>
<accession>A0AAV2ZCH2</accession>